<name>A0A6J5RLU0_9CAUD</name>
<dbReference type="EMBL" id="LR797252">
    <property type="protein sequence ID" value="CAB4197022.1"/>
    <property type="molecule type" value="Genomic_DNA"/>
</dbReference>
<evidence type="ECO:0000313" key="1">
    <source>
        <dbReference type="EMBL" id="CAB4197022.1"/>
    </source>
</evidence>
<protein>
    <submittedName>
        <fullName evidence="1">Uncharacterized protein</fullName>
    </submittedName>
</protein>
<proteinExistence type="predicted"/>
<reference evidence="1" key="1">
    <citation type="submission" date="2020-05" db="EMBL/GenBank/DDBJ databases">
        <authorList>
            <person name="Chiriac C."/>
            <person name="Salcher M."/>
            <person name="Ghai R."/>
            <person name="Kavagutti S V."/>
        </authorList>
    </citation>
    <scope>NUCLEOTIDE SEQUENCE</scope>
</reference>
<accession>A0A6J5RLU0</accession>
<gene>
    <name evidence="1" type="ORF">UFOVP1290_542</name>
</gene>
<organism evidence="1">
    <name type="scientific">uncultured Caudovirales phage</name>
    <dbReference type="NCBI Taxonomy" id="2100421"/>
    <lineage>
        <taxon>Viruses</taxon>
        <taxon>Duplodnaviria</taxon>
        <taxon>Heunggongvirae</taxon>
        <taxon>Uroviricota</taxon>
        <taxon>Caudoviricetes</taxon>
        <taxon>Peduoviridae</taxon>
        <taxon>Maltschvirus</taxon>
        <taxon>Maltschvirus maltsch</taxon>
    </lineage>
</organism>
<sequence>MNNVFFITRFGKGHLINYKSFDGKYITVCSRAFKIDECVNILATDSNCPILCNVCSDYINMKYNLMLNRSIRTAFNSQSPMFKCFRFSLLLLEAHKSLFRDWHKLNLKLAKSKLIR</sequence>